<protein>
    <submittedName>
        <fullName evidence="4">Transglutaminase-like domain-containing protein</fullName>
    </submittedName>
</protein>
<dbReference type="EMBL" id="DXEK01000037">
    <property type="protein sequence ID" value="HIX76399.1"/>
    <property type="molecule type" value="Genomic_DNA"/>
</dbReference>
<dbReference type="AlphaFoldDB" id="A0A9D1XBV9"/>
<feature type="transmembrane region" description="Helical" evidence="2">
    <location>
        <begin position="152"/>
        <end position="168"/>
    </location>
</feature>
<feature type="transmembrane region" description="Helical" evidence="2">
    <location>
        <begin position="125"/>
        <end position="145"/>
    </location>
</feature>
<feature type="transmembrane region" description="Helical" evidence="2">
    <location>
        <begin position="218"/>
        <end position="240"/>
    </location>
</feature>
<keyword evidence="2" id="KW-1133">Transmembrane helix</keyword>
<dbReference type="SMART" id="SM00460">
    <property type="entry name" value="TGc"/>
    <property type="match status" value="1"/>
</dbReference>
<evidence type="ECO:0000256" key="1">
    <source>
        <dbReference type="SAM" id="MobiDB-lite"/>
    </source>
</evidence>
<evidence type="ECO:0000259" key="3">
    <source>
        <dbReference type="SMART" id="SM00460"/>
    </source>
</evidence>
<dbReference type="Proteomes" id="UP000886890">
    <property type="component" value="Unassembled WGS sequence"/>
</dbReference>
<dbReference type="InterPro" id="IPR052901">
    <property type="entry name" value="Bact_TGase-like"/>
</dbReference>
<feature type="compositionally biased region" description="Low complexity" evidence="1">
    <location>
        <begin position="620"/>
        <end position="636"/>
    </location>
</feature>
<evidence type="ECO:0000313" key="4">
    <source>
        <dbReference type="EMBL" id="HIX76399.1"/>
    </source>
</evidence>
<keyword evidence="2" id="KW-0472">Membrane</keyword>
<sequence>MFFVIYYLLGIGGVVRMLWQTFFPEADFFRLLCMTAGISVVFAACHLLILLAYRRWKRSKLLLLCVPAFLVLAGRALFALSNRDGEMLPELREGFGRLYQSVMAASWNHFYPADPVSRADLIWDWQTYLAFGIGLTVFGILLYLASVKTSRIGVLLVLIPPLAAVLAVGATPSFGAISLMALCCVGIFAGNQKEQTRREDWCRKEEVPRTGKFQLPMYAVRALAATAVSLVLLLISQGLASSWDCRVEERKLEARQMVRDTFTFMDFPESSVLALPDVPGLTSDPGELSNEDEIRYTGEVVAVLETDEQPEGTLYLKNYNGSRYTGHGWERQDEDMEPDSYLAAVWFEDAPGLPSYQELSVQLSDSLSGDYVPYFSMTSGTAGDETDYQCFWPENYMRLVGQNEFQAWMAQLQAEAGMESGESIRTEAYLGWPDTLSRLKQICDENPQDNVEETRSFIVSWLAETCSYNLQVGSFPEDRDPIEYFLFERQEGYCQHFASAAVMMFRMYGVPARYATGLAVSESLFHEAEQGTVYTAQPTDRCAHAWVEIYQEEYGWIPVEVTPAGAVDGVSPAQQEILLTDPATENQPDQGEQAEATPAPETTESPETQTEQPEEQENSGTETGDGANAADGTAGTPFWESQGFQTFLAAARRVAAGAGIFVLICLALWVRRAVLLAGRKKKDAAGIFEDLLTVLGKIGLPADSDWLEDDFAQKVCRRFSWMEEDEFQAALDLALESTYGKKRASKRERRAVRQLYLKCCREAVRKMGRWEKFRFRVWDAYY</sequence>
<gene>
    <name evidence="4" type="ORF">H9734_02200</name>
</gene>
<comment type="caution">
    <text evidence="4">The sequence shown here is derived from an EMBL/GenBank/DDBJ whole genome shotgun (WGS) entry which is preliminary data.</text>
</comment>
<name>A0A9D1XBV9_9FIRM</name>
<dbReference type="InterPro" id="IPR038765">
    <property type="entry name" value="Papain-like_cys_pep_sf"/>
</dbReference>
<accession>A0A9D1XBV9</accession>
<proteinExistence type="predicted"/>
<feature type="transmembrane region" description="Helical" evidence="2">
    <location>
        <begin position="650"/>
        <end position="670"/>
    </location>
</feature>
<dbReference type="PANTHER" id="PTHR42736:SF1">
    <property type="entry name" value="PROTEIN-GLUTAMINE GAMMA-GLUTAMYLTRANSFERASE"/>
    <property type="match status" value="1"/>
</dbReference>
<feature type="compositionally biased region" description="Low complexity" evidence="1">
    <location>
        <begin position="593"/>
        <end position="611"/>
    </location>
</feature>
<feature type="transmembrane region" description="Helical" evidence="2">
    <location>
        <begin position="61"/>
        <end position="80"/>
    </location>
</feature>
<evidence type="ECO:0000313" key="5">
    <source>
        <dbReference type="Proteomes" id="UP000886890"/>
    </source>
</evidence>
<reference evidence="4" key="2">
    <citation type="submission" date="2021-04" db="EMBL/GenBank/DDBJ databases">
        <authorList>
            <person name="Gilroy R."/>
        </authorList>
    </citation>
    <scope>NUCLEOTIDE SEQUENCE</scope>
    <source>
        <strain evidence="4">CHK183-1962</strain>
    </source>
</reference>
<organism evidence="4 5">
    <name type="scientific">Candidatus Fusicatenibacter merdavium</name>
    <dbReference type="NCBI Taxonomy" id="2838600"/>
    <lineage>
        <taxon>Bacteria</taxon>
        <taxon>Bacillati</taxon>
        <taxon>Bacillota</taxon>
        <taxon>Clostridia</taxon>
        <taxon>Lachnospirales</taxon>
        <taxon>Lachnospiraceae</taxon>
        <taxon>Fusicatenibacter</taxon>
    </lineage>
</organism>
<dbReference type="Pfam" id="PF01841">
    <property type="entry name" value="Transglut_core"/>
    <property type="match status" value="1"/>
</dbReference>
<dbReference type="InterPro" id="IPR002931">
    <property type="entry name" value="Transglutaminase-like"/>
</dbReference>
<feature type="transmembrane region" description="Helical" evidence="2">
    <location>
        <begin position="28"/>
        <end position="49"/>
    </location>
</feature>
<feature type="transmembrane region" description="Helical" evidence="2">
    <location>
        <begin position="174"/>
        <end position="191"/>
    </location>
</feature>
<keyword evidence="2" id="KW-0812">Transmembrane</keyword>
<dbReference type="SUPFAM" id="SSF54001">
    <property type="entry name" value="Cysteine proteinases"/>
    <property type="match status" value="1"/>
</dbReference>
<reference evidence="4" key="1">
    <citation type="journal article" date="2021" name="PeerJ">
        <title>Extensive microbial diversity within the chicken gut microbiome revealed by metagenomics and culture.</title>
        <authorList>
            <person name="Gilroy R."/>
            <person name="Ravi A."/>
            <person name="Getino M."/>
            <person name="Pursley I."/>
            <person name="Horton D.L."/>
            <person name="Alikhan N.F."/>
            <person name="Baker D."/>
            <person name="Gharbi K."/>
            <person name="Hall N."/>
            <person name="Watson M."/>
            <person name="Adriaenssens E.M."/>
            <person name="Foster-Nyarko E."/>
            <person name="Jarju S."/>
            <person name="Secka A."/>
            <person name="Antonio M."/>
            <person name="Oren A."/>
            <person name="Chaudhuri R.R."/>
            <person name="La Ragione R."/>
            <person name="Hildebrand F."/>
            <person name="Pallen M.J."/>
        </authorList>
    </citation>
    <scope>NUCLEOTIDE SEQUENCE</scope>
    <source>
        <strain evidence="4">CHK183-1962</strain>
    </source>
</reference>
<evidence type="ECO:0000256" key="2">
    <source>
        <dbReference type="SAM" id="Phobius"/>
    </source>
</evidence>
<dbReference type="Gene3D" id="3.10.620.30">
    <property type="match status" value="1"/>
</dbReference>
<dbReference type="PANTHER" id="PTHR42736">
    <property type="entry name" value="PROTEIN-GLUTAMINE GAMMA-GLUTAMYLTRANSFERASE"/>
    <property type="match status" value="1"/>
</dbReference>
<feature type="domain" description="Transglutaminase-like" evidence="3">
    <location>
        <begin position="486"/>
        <end position="563"/>
    </location>
</feature>
<feature type="transmembrane region" description="Helical" evidence="2">
    <location>
        <begin position="5"/>
        <end position="22"/>
    </location>
</feature>
<feature type="region of interest" description="Disordered" evidence="1">
    <location>
        <begin position="583"/>
        <end position="636"/>
    </location>
</feature>